<evidence type="ECO:0000313" key="8">
    <source>
        <dbReference type="Ensembl" id="ENSCSAVP00000008283.1"/>
    </source>
</evidence>
<dbReference type="PANTHER" id="PTHR31386">
    <property type="entry name" value="UNCHARACTERIZED PROTEIN KIAA2013"/>
    <property type="match status" value="1"/>
</dbReference>
<keyword evidence="6" id="KW-0325">Glycoprotein</keyword>
<protein>
    <submittedName>
        <fullName evidence="8">Uncharacterized protein</fullName>
    </submittedName>
</protein>
<evidence type="ECO:0000256" key="4">
    <source>
        <dbReference type="ARBA" id="ARBA00022989"/>
    </source>
</evidence>
<dbReference type="GO" id="GO:0016020">
    <property type="term" value="C:membrane"/>
    <property type="evidence" value="ECO:0007669"/>
    <property type="project" value="UniProtKB-SubCell"/>
</dbReference>
<reference evidence="8" key="3">
    <citation type="submission" date="2025-09" db="UniProtKB">
        <authorList>
            <consortium name="Ensembl"/>
        </authorList>
    </citation>
    <scope>IDENTIFICATION</scope>
</reference>
<evidence type="ECO:0000256" key="1">
    <source>
        <dbReference type="ARBA" id="ARBA00004479"/>
    </source>
</evidence>
<proteinExistence type="predicted"/>
<dbReference type="AlphaFoldDB" id="H2YSH3"/>
<organism evidence="8 9">
    <name type="scientific">Ciona savignyi</name>
    <name type="common">Pacific transparent sea squirt</name>
    <dbReference type="NCBI Taxonomy" id="51511"/>
    <lineage>
        <taxon>Eukaryota</taxon>
        <taxon>Metazoa</taxon>
        <taxon>Chordata</taxon>
        <taxon>Tunicata</taxon>
        <taxon>Ascidiacea</taxon>
        <taxon>Phlebobranchia</taxon>
        <taxon>Cionidae</taxon>
        <taxon>Ciona</taxon>
    </lineage>
</organism>
<dbReference type="OMA" id="GICICVI"/>
<dbReference type="STRING" id="51511.ENSCSAVP00000008283"/>
<dbReference type="Ensembl" id="ENSCSAVT00000008391.1">
    <property type="protein sequence ID" value="ENSCSAVP00000008283.1"/>
    <property type="gene ID" value="ENSCSAVG00000004931.1"/>
</dbReference>
<evidence type="ECO:0000256" key="2">
    <source>
        <dbReference type="ARBA" id="ARBA00022692"/>
    </source>
</evidence>
<evidence type="ECO:0000256" key="3">
    <source>
        <dbReference type="ARBA" id="ARBA00022729"/>
    </source>
</evidence>
<dbReference type="PANTHER" id="PTHR31386:SF2">
    <property type="entry name" value="SIMILAR TO RIKEN CDNA 2510039O18"/>
    <property type="match status" value="1"/>
</dbReference>
<keyword evidence="9" id="KW-1185">Reference proteome</keyword>
<keyword evidence="5 7" id="KW-0472">Membrane</keyword>
<accession>H2YSH3</accession>
<evidence type="ECO:0000256" key="6">
    <source>
        <dbReference type="ARBA" id="ARBA00023180"/>
    </source>
</evidence>
<keyword evidence="4 7" id="KW-1133">Transmembrane helix</keyword>
<feature type="transmembrane region" description="Helical" evidence="7">
    <location>
        <begin position="25"/>
        <end position="44"/>
    </location>
</feature>
<dbReference type="GeneTree" id="ENSGT00390000007643"/>
<name>H2YSH3_CIOSA</name>
<keyword evidence="3" id="KW-0732">Signal</keyword>
<evidence type="ECO:0000256" key="7">
    <source>
        <dbReference type="SAM" id="Phobius"/>
    </source>
</evidence>
<keyword evidence="2 7" id="KW-0812">Transmembrane</keyword>
<evidence type="ECO:0000256" key="5">
    <source>
        <dbReference type="ARBA" id="ARBA00023136"/>
    </source>
</evidence>
<dbReference type="Proteomes" id="UP000007875">
    <property type="component" value="Unassembled WGS sequence"/>
</dbReference>
<reference evidence="9" key="1">
    <citation type="submission" date="2003-08" db="EMBL/GenBank/DDBJ databases">
        <authorList>
            <person name="Birren B."/>
            <person name="Nusbaum C."/>
            <person name="Abebe A."/>
            <person name="Abouelleil A."/>
            <person name="Adekoya E."/>
            <person name="Ait-zahra M."/>
            <person name="Allen N."/>
            <person name="Allen T."/>
            <person name="An P."/>
            <person name="Anderson M."/>
            <person name="Anderson S."/>
            <person name="Arachchi H."/>
            <person name="Armbruster J."/>
            <person name="Bachantsang P."/>
            <person name="Baldwin J."/>
            <person name="Barry A."/>
            <person name="Bayul T."/>
            <person name="Blitshsteyn B."/>
            <person name="Bloom T."/>
            <person name="Blye J."/>
            <person name="Boguslavskiy L."/>
            <person name="Borowsky M."/>
            <person name="Boukhgalter B."/>
            <person name="Brunache A."/>
            <person name="Butler J."/>
            <person name="Calixte N."/>
            <person name="Calvo S."/>
            <person name="Camarata J."/>
            <person name="Campo K."/>
            <person name="Chang J."/>
            <person name="Cheshatsang Y."/>
            <person name="Citroen M."/>
            <person name="Collymore A."/>
            <person name="Considine T."/>
            <person name="Cook A."/>
            <person name="Cooke P."/>
            <person name="Corum B."/>
            <person name="Cuomo C."/>
            <person name="David R."/>
            <person name="Dawoe T."/>
            <person name="Degray S."/>
            <person name="Dodge S."/>
            <person name="Dooley K."/>
            <person name="Dorje P."/>
            <person name="Dorjee K."/>
            <person name="Dorris L."/>
            <person name="Duffey N."/>
            <person name="Dupes A."/>
            <person name="Elkins T."/>
            <person name="Engels R."/>
            <person name="Erickson J."/>
            <person name="Farina A."/>
            <person name="Faro S."/>
            <person name="Ferreira P."/>
            <person name="Fischer H."/>
            <person name="Fitzgerald M."/>
            <person name="Foley K."/>
            <person name="Gage D."/>
            <person name="Galagan J."/>
            <person name="Gearin G."/>
            <person name="Gnerre S."/>
            <person name="Gnirke A."/>
            <person name="Goyette A."/>
            <person name="Graham J."/>
            <person name="Grandbois E."/>
            <person name="Gyaltsen K."/>
            <person name="Hafez N."/>
            <person name="Hagopian D."/>
            <person name="Hagos B."/>
            <person name="Hall J."/>
            <person name="Hatcher B."/>
            <person name="Heller A."/>
            <person name="Higgins H."/>
            <person name="Honan T."/>
            <person name="Horn A."/>
            <person name="Houde N."/>
            <person name="Hughes L."/>
            <person name="Hulme W."/>
            <person name="Husby E."/>
            <person name="Iliev I."/>
            <person name="Jaffe D."/>
            <person name="Jones C."/>
            <person name="Kamal M."/>
            <person name="Kamat A."/>
            <person name="Kamvysselis M."/>
            <person name="Karlsson E."/>
            <person name="Kells C."/>
            <person name="Kieu A."/>
            <person name="Kisner P."/>
            <person name="Kodira C."/>
            <person name="Kulbokas E."/>
            <person name="Labutti K."/>
            <person name="Lama D."/>
            <person name="Landers T."/>
            <person name="Leger J."/>
            <person name="Levine S."/>
            <person name="Lewis D."/>
            <person name="Lewis T."/>
            <person name="Lindblad-toh K."/>
            <person name="Liu X."/>
            <person name="Lokyitsang T."/>
            <person name="Lokyitsang Y."/>
            <person name="Lucien O."/>
            <person name="Lui A."/>
            <person name="Ma L.J."/>
            <person name="Mabbitt R."/>
            <person name="Macdonald J."/>
            <person name="Maclean C."/>
            <person name="Major J."/>
            <person name="Manning J."/>
            <person name="Marabella R."/>
            <person name="Maru K."/>
            <person name="Matthews C."/>
            <person name="Mauceli E."/>
            <person name="Mccarthy M."/>
            <person name="Mcdonough S."/>
            <person name="Mcghee T."/>
            <person name="Meldrim J."/>
            <person name="Meneus L."/>
            <person name="Mesirov J."/>
            <person name="Mihalev A."/>
            <person name="Mihova T."/>
            <person name="Mikkelsen T."/>
            <person name="Mlenga V."/>
            <person name="Moru K."/>
            <person name="Mozes J."/>
            <person name="Mulrain L."/>
            <person name="Munson G."/>
            <person name="Naylor J."/>
            <person name="Newes C."/>
            <person name="Nguyen C."/>
            <person name="Nguyen N."/>
            <person name="Nguyen T."/>
            <person name="Nicol R."/>
            <person name="Nielsen C."/>
            <person name="Nizzari M."/>
            <person name="Norbu C."/>
            <person name="Norbu N."/>
            <person name="O'donnell P."/>
            <person name="Okoawo O."/>
            <person name="O'leary S."/>
            <person name="Omotosho B."/>
            <person name="O'neill K."/>
            <person name="Osman S."/>
            <person name="Parker S."/>
            <person name="Perrin D."/>
            <person name="Phunkhang P."/>
            <person name="Piqani B."/>
            <person name="Purcell S."/>
            <person name="Rachupka T."/>
            <person name="Ramasamy U."/>
            <person name="Rameau R."/>
            <person name="Ray V."/>
            <person name="Raymond C."/>
            <person name="Retta R."/>
            <person name="Richardson S."/>
            <person name="Rise C."/>
            <person name="Rodriguez J."/>
            <person name="Rogers J."/>
            <person name="Rogov P."/>
            <person name="Rutman M."/>
            <person name="Schupbach R."/>
            <person name="Seaman C."/>
            <person name="Settipalli S."/>
            <person name="Sharpe T."/>
            <person name="Sheridan J."/>
            <person name="Sherpa N."/>
            <person name="Shi J."/>
            <person name="Smirnov S."/>
            <person name="Smith C."/>
            <person name="Sougnez C."/>
            <person name="Spencer B."/>
            <person name="Stalker J."/>
            <person name="Stange-thomann N."/>
            <person name="Stavropoulos S."/>
            <person name="Stetson K."/>
            <person name="Stone C."/>
            <person name="Stone S."/>
            <person name="Stubbs M."/>
            <person name="Talamas J."/>
            <person name="Tchuinga P."/>
            <person name="Tenzing P."/>
            <person name="Tesfaye S."/>
            <person name="Theodore J."/>
            <person name="Thoulutsang Y."/>
            <person name="Topham K."/>
            <person name="Towey S."/>
            <person name="Tsamla T."/>
            <person name="Tsomo N."/>
            <person name="Vallee D."/>
            <person name="Vassiliev H."/>
            <person name="Venkataraman V."/>
            <person name="Vinson J."/>
            <person name="Vo A."/>
            <person name="Wade C."/>
            <person name="Wang S."/>
            <person name="Wangchuk T."/>
            <person name="Wangdi T."/>
            <person name="Whittaker C."/>
            <person name="Wilkinson J."/>
            <person name="Wu Y."/>
            <person name="Wyman D."/>
            <person name="Yadav S."/>
            <person name="Yang S."/>
            <person name="Yang X."/>
            <person name="Yeager S."/>
            <person name="Yee E."/>
            <person name="Young G."/>
            <person name="Zainoun J."/>
            <person name="Zembeck L."/>
            <person name="Zimmer A."/>
            <person name="Zody M."/>
            <person name="Lander E."/>
        </authorList>
    </citation>
    <scope>NUCLEOTIDE SEQUENCE [LARGE SCALE GENOMIC DNA]</scope>
</reference>
<dbReference type="InParanoid" id="H2YSH3"/>
<comment type="subcellular location">
    <subcellularLocation>
        <location evidence="1">Membrane</location>
        <topology evidence="1">Single-pass type I membrane protein</topology>
    </subcellularLocation>
</comment>
<sequence>MSAGQSIIHTISSLSPTSASFSRKACFIGICICVILYYLSPLFFKQVFSGFSYSSAVHYCTKSHLMKHLKAAKEFDVSINHFPVDVKHDEAAQLPFVGNGKLALLVKYHQSDSGLYLFFDALVTTEDQKQEQDHKLIRLAYDPLLKPEHVTGSVHKAESSVVNFRNGIVEHLSCFSTHHGPLFS</sequence>
<dbReference type="HOGENOM" id="CLU_101618_0_0_1"/>
<dbReference type="InterPro" id="IPR018795">
    <property type="entry name" value="K2013-like"/>
</dbReference>
<evidence type="ECO:0000313" key="9">
    <source>
        <dbReference type="Proteomes" id="UP000007875"/>
    </source>
</evidence>
<reference evidence="8" key="2">
    <citation type="submission" date="2025-08" db="UniProtKB">
        <authorList>
            <consortium name="Ensembl"/>
        </authorList>
    </citation>
    <scope>IDENTIFICATION</scope>
</reference>